<dbReference type="GO" id="GO:0000428">
    <property type="term" value="C:DNA-directed RNA polymerase complex"/>
    <property type="evidence" value="ECO:0007669"/>
    <property type="project" value="UniProtKB-KW"/>
</dbReference>
<name>A0A392QT17_9FABA</name>
<evidence type="ECO:0000313" key="1">
    <source>
        <dbReference type="EMBL" id="MCI26385.1"/>
    </source>
</evidence>
<proteinExistence type="predicted"/>
<comment type="caution">
    <text evidence="1">The sequence shown here is derived from an EMBL/GenBank/DDBJ whole genome shotgun (WGS) entry which is preliminary data.</text>
</comment>
<dbReference type="AlphaFoldDB" id="A0A392QT17"/>
<feature type="non-terminal residue" evidence="1">
    <location>
        <position position="158"/>
    </location>
</feature>
<organism evidence="1 2">
    <name type="scientific">Trifolium medium</name>
    <dbReference type="NCBI Taxonomy" id="97028"/>
    <lineage>
        <taxon>Eukaryota</taxon>
        <taxon>Viridiplantae</taxon>
        <taxon>Streptophyta</taxon>
        <taxon>Embryophyta</taxon>
        <taxon>Tracheophyta</taxon>
        <taxon>Spermatophyta</taxon>
        <taxon>Magnoliopsida</taxon>
        <taxon>eudicotyledons</taxon>
        <taxon>Gunneridae</taxon>
        <taxon>Pentapetalae</taxon>
        <taxon>rosids</taxon>
        <taxon>fabids</taxon>
        <taxon>Fabales</taxon>
        <taxon>Fabaceae</taxon>
        <taxon>Papilionoideae</taxon>
        <taxon>50 kb inversion clade</taxon>
        <taxon>NPAAA clade</taxon>
        <taxon>Hologalegina</taxon>
        <taxon>IRL clade</taxon>
        <taxon>Trifolieae</taxon>
        <taxon>Trifolium</taxon>
    </lineage>
</organism>
<dbReference type="EMBL" id="LXQA010152927">
    <property type="protein sequence ID" value="MCI26385.1"/>
    <property type="molecule type" value="Genomic_DNA"/>
</dbReference>
<keyword evidence="1" id="KW-0240">DNA-directed RNA polymerase</keyword>
<keyword evidence="2" id="KW-1185">Reference proteome</keyword>
<reference evidence="1 2" key="1">
    <citation type="journal article" date="2018" name="Front. Plant Sci.">
        <title>Red Clover (Trifolium pratense) and Zigzag Clover (T. medium) - A Picture of Genomic Similarities and Differences.</title>
        <authorList>
            <person name="Dluhosova J."/>
            <person name="Istvanek J."/>
            <person name="Nedelnik J."/>
            <person name="Repkova J."/>
        </authorList>
    </citation>
    <scope>NUCLEOTIDE SEQUENCE [LARGE SCALE GENOMIC DNA]</scope>
    <source>
        <strain evidence="2">cv. 10/8</strain>
        <tissue evidence="1">Leaf</tissue>
    </source>
</reference>
<keyword evidence="1" id="KW-0804">Transcription</keyword>
<accession>A0A392QT17</accession>
<protein>
    <submittedName>
        <fullName evidence="1">DNA-directed RNA polymerase III subunit RPC6</fullName>
    </submittedName>
</protein>
<dbReference type="Proteomes" id="UP000265520">
    <property type="component" value="Unassembled WGS sequence"/>
</dbReference>
<evidence type="ECO:0000313" key="2">
    <source>
        <dbReference type="Proteomes" id="UP000265520"/>
    </source>
</evidence>
<sequence length="158" mass="17775">MKITLFASHLGSHVPLNIDLHDWILKWLTCQDTIGSQLFCTLLWKFWTARNNVVFNGIRLDPIRLAEEAMSFVHEFNAENPTRRGRISSSLANNLPVVPRPLFSIFVDAGCCALGPTWGLVIKNQDYNSVFSACKRDDIAVEPAMAEALGIRWAFQLA</sequence>